<proteinExistence type="predicted"/>
<keyword evidence="2" id="KW-1185">Reference proteome</keyword>
<protein>
    <submittedName>
        <fullName evidence="1">Uncharacterized protein</fullName>
    </submittedName>
</protein>
<gene>
    <name evidence="1" type="ORF">LshimejAT787_0206520</name>
</gene>
<organism evidence="1 2">
    <name type="scientific">Lyophyllum shimeji</name>
    <name type="common">Hon-shimeji</name>
    <name type="synonym">Tricholoma shimeji</name>
    <dbReference type="NCBI Taxonomy" id="47721"/>
    <lineage>
        <taxon>Eukaryota</taxon>
        <taxon>Fungi</taxon>
        <taxon>Dikarya</taxon>
        <taxon>Basidiomycota</taxon>
        <taxon>Agaricomycotina</taxon>
        <taxon>Agaricomycetes</taxon>
        <taxon>Agaricomycetidae</taxon>
        <taxon>Agaricales</taxon>
        <taxon>Tricholomatineae</taxon>
        <taxon>Lyophyllaceae</taxon>
        <taxon>Lyophyllum</taxon>
    </lineage>
</organism>
<accession>A0A9P3PGR2</accession>
<reference evidence="1" key="1">
    <citation type="submission" date="2022-07" db="EMBL/GenBank/DDBJ databases">
        <title>The genome of Lyophyllum shimeji provides insight into the initial evolution of ectomycorrhizal fungal genome.</title>
        <authorList>
            <person name="Kobayashi Y."/>
            <person name="Shibata T."/>
            <person name="Hirakawa H."/>
            <person name="Shigenobu S."/>
            <person name="Nishiyama T."/>
            <person name="Yamada A."/>
            <person name="Hasebe M."/>
            <person name="Kawaguchi M."/>
        </authorList>
    </citation>
    <scope>NUCLEOTIDE SEQUENCE</scope>
    <source>
        <strain evidence="1">AT787</strain>
    </source>
</reference>
<evidence type="ECO:0000313" key="2">
    <source>
        <dbReference type="Proteomes" id="UP001063166"/>
    </source>
</evidence>
<dbReference type="EMBL" id="BRPK01000002">
    <property type="protein sequence ID" value="GLB35087.1"/>
    <property type="molecule type" value="Genomic_DNA"/>
</dbReference>
<sequence>MSTKCTLPKVPIIQDNILQLRSKSISQGPAPVLRSRKQVRLLQHGKHAVYACDQLAALLHSEMKIDYDHHTASCAHSSPTDVEKSANPREVMGLLAHPPGASITPSPLKLDLVGILAMNPYPAGTRVFFWANNAQIVYGTVESTSRMPDGTQVLVIKKDGGGTVCLPAAGITKVT</sequence>
<dbReference type="AlphaFoldDB" id="A0A9P3PGR2"/>
<dbReference type="OrthoDB" id="3237761at2759"/>
<dbReference type="Proteomes" id="UP001063166">
    <property type="component" value="Unassembled WGS sequence"/>
</dbReference>
<name>A0A9P3PGR2_LYOSH</name>
<evidence type="ECO:0000313" key="1">
    <source>
        <dbReference type="EMBL" id="GLB35087.1"/>
    </source>
</evidence>
<comment type="caution">
    <text evidence="1">The sequence shown here is derived from an EMBL/GenBank/DDBJ whole genome shotgun (WGS) entry which is preliminary data.</text>
</comment>